<evidence type="ECO:0000256" key="10">
    <source>
        <dbReference type="ARBA" id="ARBA00022679"/>
    </source>
</evidence>
<keyword evidence="13" id="KW-0511">Multifunctional enzyme</keyword>
<dbReference type="GO" id="GO:0005737">
    <property type="term" value="C:cytoplasm"/>
    <property type="evidence" value="ECO:0007669"/>
    <property type="project" value="UniProtKB-SubCell"/>
</dbReference>
<feature type="compositionally biased region" description="Basic and acidic residues" evidence="17">
    <location>
        <begin position="69"/>
        <end position="83"/>
    </location>
</feature>
<evidence type="ECO:0000256" key="9">
    <source>
        <dbReference type="ARBA" id="ARBA00022676"/>
    </source>
</evidence>
<dbReference type="Pfam" id="PF06202">
    <property type="entry name" value="GDE_C"/>
    <property type="match status" value="1"/>
</dbReference>
<evidence type="ECO:0000259" key="19">
    <source>
        <dbReference type="Pfam" id="PF06202"/>
    </source>
</evidence>
<sequence>MSEGKGRGLKWKPGGGGVKPGAGTTEPQPPPWLAKGPGAIKKTGKSPGTELPPWLSKGQEKLPGAGPVFKKDTELPKELEKMPKMSSSVPEKETGAVAKQGRAELPSSTEKESDAPPKKVPKPSTKPEKVSDAQPEVKKIPHEEEVAVEHEKVPEAPVKKKKKAKAPDAPVKPKKAVKPKTAVEPEENIEVVAKSGVPEKVPQTVVGSSRMPESPTTPGKVPNLPKTSEASKTGTPSEDIKDTKISPEPGRQPIKPIATRPVTEPPKDKPEVGVLNAHQEGSTKTKQIATPDKQDVPSVDNQQDGLSKKEILVPAAPVSKQVAVLPEKQVAVLPDKQVAMLPDKQVAVPANKQVVPENKVAVSAEKQVTVPVNKQVTVPADTNANITEDIGADRKLTNFFKMGVQEGAGVVTHEPQSRSHTTGPTTNAIPPSSHPEVKTSGRVGGGSVGQQQPQVRVLTLNHGDHLDSSLFRLQKGWVLQLRPGPSLLGRAVSVFTNHPEDPSEGFTRSRYRRLRWMSDSRNKGDDTALYVEVTLSMPGSFHYYFTYEDGSEDRVKAEGSGFFLVDPVLTVGMDNQQLPQDCIQCQTVLSKCLGPLPDWEQRIQVAYETGYNMVHFTPIQELGASNSSYSLKDQHALNTEFHTPNHQYNFSDVEAILRKMKDEWKMLSLTDIVLNHTANETPWLQQHPDATYNCSNCPHLRPAFLLDRALYRASKEVAEGKWDDQGIPVAIREEEHVEAIKNMLHTHFLPQIKIHEFYTVDVDRIVEEFRRRISGHIPVTTSSGKQIKEGQKEIVINQDPQYRRRACTVDMNIAVRLYNLPSESKGKSLQGSGPEAPNEEERIVRCCADLRRRLEDLNEQRASEIQAHLIQAIECCLGTIKYQRLQPDGPMIAEVSEENPLVPPYFTHHGKDITLEEEEALMFSPDASFLMAHNGWVMGDDPLKNFARKESFVYLRRELVAWGDSVKLRYGEKPEDSPYLWDLMRRYCEYTAKLFHGVRLDNCHSTPIHVAEYMLDAARKVRPELYVIAELFTNSDLTDNIFINRLGINSLVREAMSAPNSHEEGRLVYRYGGEPVGAFLLPPVRPLVPSIAHAMFLDLTHDNRSPAEVRTAWDMLPSTALVNMACCASGSNRGYDELVPHHIHVVDEQRVYNAWNDSEPERGEVGIRSGIIKCKKLLNNLHYELGAGGFNQVFVDQVTEHVVTVTRHNPVTHQSVVLVAYTSFQPPSQITDAHIRPLKVQGRLEEIIFEMQIKGKKPGDEEKNIPGFFTADSEYINGLFGFDVSVRERLRPEQSTFVRVTSDHDAEMTECEYTSAFTPGSVIAFRLSLLPRAQSAVNKIRASLSEFGYKSRISEVTTHNSTLSDIVDSLGLVELNRVLYRCQDEEQDEGRGWGTYNIPNSGPLMYCGLQGMISVLSEIRVQNDLGHPLCGNLREGDWMPDYLVGRLKLEPSTQRLASWLEEVFGWLKDVPRYLIPAYFDSIVTSIYLTLINRAWSLMGEFVAQGSDFVKALSLCSVQFCGTVKSALLPPLSPNLLHPQPPTVSDPMKGQIQLSATIAAGLPHFSVGYMRNWGRDTFIALPGNLLITGRYNEARWIILAFAGTLRHGLIPNLLDGGQKARFNCRDSVWFWLQAIQRYVTMAPEGHHILKDKVSRLFPTDDSTAQEPGRHDQLLEDVIQESLQRHFQGVSFRERNAGHQIDREMCDEGFNNRIGVDLETGFVYGGSIHNCGTWMDKMGSSELAGTKGKPATPRDGSAVEIVGLCKSALHFLGQMHREGKFNYNSVERRDDTGNVTKWTYEFWEKKIQENFERHFWINETPMPEMEPKPELINRRGMYKDSYNASQFWADYQLRCNFPIAIAAAPEMVNPQHAWTALKKAEEVLLGPLGMRTLDPSDWGYNGDYDNSNNSTDPKLAHGYNYHQGPEWLWPVGWLLRAQLAIAPKVGGFEELGRTMGHVKALTAPHLTHLLTSPWRSLPELTNSNGSLCKDSNPAQSWSTGCVLEVLWELDHIERGLKRSNRQHRRLSVQSQHSALDSAFVAPQTSKIVITTKNVDPSTSFVKEVEVGDTVICYVPRNVVFSEEPNFFETVHDVVHVKCSQSDINFSMALIAKPYKLQENCLVVWAVDDRIRRHAMWSSPEDYSDLKYQKPPVSVKQPWFRGRGVPKGRLLHPSSRGPVMTGPVYQTAGSGSKKYQGRVPSIVALLTSHAKSHYKAQKNVMQQSEVPQQPQPPYQDSCPKSEKAYWQQKRYAPVSQEIHKAMAENKPLQEAGISRRGNEKEDISETSVQQKIDIFKERGYGFSYHLNPPTTTGSLTSRPSVLNLPPPPQIPLPPVPENSDPAIPGPSSRSGPMFDCGQPSVLDGGTGFKKSHETSRPHGYKAQKMSESVSFVNPYARQVDCEPFCKDMKPEDASLIITPHSERQWRESTCLFIQDDIVKPRPINKQKLSAVLVLSLFVAALTVFYLVYFL</sequence>
<name>A0AAE1K1X8_PETCI</name>
<dbReference type="Pfam" id="PF14701">
    <property type="entry name" value="hDGE_amylase"/>
    <property type="match status" value="1"/>
</dbReference>
<dbReference type="Gene3D" id="3.20.20.80">
    <property type="entry name" value="Glycosidases"/>
    <property type="match status" value="2"/>
</dbReference>
<feature type="domain" description="Eukaryotic glycogen debranching enzyme N-terminal" evidence="20">
    <location>
        <begin position="480"/>
        <end position="571"/>
    </location>
</feature>
<comment type="subcellular location">
    <subcellularLocation>
        <location evidence="4">Cytoplasm</location>
    </subcellularLocation>
</comment>
<evidence type="ECO:0000256" key="1">
    <source>
        <dbReference type="ARBA" id="ARBA00000439"/>
    </source>
</evidence>
<gene>
    <name evidence="23" type="ORF">Pcinc_030920</name>
</gene>
<dbReference type="FunFam" id="1.50.10.10:FF:000039">
    <property type="entry name" value="Glycogen debranching enzyme Gdb1, putative"/>
    <property type="match status" value="1"/>
</dbReference>
<feature type="region of interest" description="Disordered" evidence="17">
    <location>
        <begin position="2163"/>
        <end position="2189"/>
    </location>
</feature>
<evidence type="ECO:0000256" key="5">
    <source>
        <dbReference type="ARBA" id="ARBA00012560"/>
    </source>
</evidence>
<dbReference type="FunFam" id="3.20.20.80:FF:000070">
    <property type="entry name" value="GDB1p Glycogen debranching enzyme"/>
    <property type="match status" value="1"/>
</dbReference>
<proteinExistence type="inferred from homology"/>
<dbReference type="Proteomes" id="UP001286313">
    <property type="component" value="Unassembled WGS sequence"/>
</dbReference>
<keyword evidence="8" id="KW-0963">Cytoplasm</keyword>
<evidence type="ECO:0000256" key="2">
    <source>
        <dbReference type="ARBA" id="ARBA00000927"/>
    </source>
</evidence>
<keyword evidence="11" id="KW-0378">Hydrolase</keyword>
<keyword evidence="24" id="KW-1185">Reference proteome</keyword>
<feature type="compositionally biased region" description="Polar residues" evidence="17">
    <location>
        <begin position="418"/>
        <end position="430"/>
    </location>
</feature>
<dbReference type="CDD" id="cd11327">
    <property type="entry name" value="AmyAc_Glg_debranch_2"/>
    <property type="match status" value="1"/>
</dbReference>
<dbReference type="PANTHER" id="PTHR10569">
    <property type="entry name" value="GLYCOGEN DEBRANCHING ENZYME"/>
    <property type="match status" value="1"/>
</dbReference>
<feature type="compositionally biased region" description="Polar residues" evidence="17">
    <location>
        <begin position="2306"/>
        <end position="2315"/>
    </location>
</feature>
<keyword evidence="18" id="KW-0812">Transmembrane</keyword>
<evidence type="ECO:0000256" key="14">
    <source>
        <dbReference type="ARBA" id="ARBA00023295"/>
    </source>
</evidence>
<evidence type="ECO:0000313" key="24">
    <source>
        <dbReference type="Proteomes" id="UP001286313"/>
    </source>
</evidence>
<keyword evidence="18" id="KW-1133">Transmembrane helix</keyword>
<dbReference type="InterPro" id="IPR017853">
    <property type="entry name" value="GH"/>
</dbReference>
<feature type="compositionally biased region" description="Pro residues" evidence="17">
    <location>
        <begin position="2321"/>
        <end position="2333"/>
    </location>
</feature>
<dbReference type="PANTHER" id="PTHR10569:SF2">
    <property type="entry name" value="GLYCOGEN DEBRANCHING ENZYME"/>
    <property type="match status" value="1"/>
</dbReference>
<comment type="caution">
    <text evidence="23">The sequence shown here is derived from an EMBL/GenBank/DDBJ whole genome shotgun (WGS) entry which is preliminary data.</text>
</comment>
<dbReference type="GO" id="GO:0004134">
    <property type="term" value="F:4-alpha-glucanotransferase activity"/>
    <property type="evidence" value="ECO:0007669"/>
    <property type="project" value="UniProtKB-EC"/>
</dbReference>
<dbReference type="InterPro" id="IPR032788">
    <property type="entry name" value="AGL_central"/>
</dbReference>
<feature type="region of interest" description="Disordered" evidence="17">
    <location>
        <begin position="1"/>
        <end position="305"/>
    </location>
</feature>
<evidence type="ECO:0000256" key="13">
    <source>
        <dbReference type="ARBA" id="ARBA00023268"/>
    </source>
</evidence>
<dbReference type="SUPFAM" id="SSF48208">
    <property type="entry name" value="Six-hairpin glycosidases"/>
    <property type="match status" value="1"/>
</dbReference>
<dbReference type="EC" id="2.4.1.25" evidence="5"/>
<dbReference type="InterPro" id="IPR006421">
    <property type="entry name" value="Glycogen_debranch_met"/>
</dbReference>
<dbReference type="EMBL" id="JAWQEG010004045">
    <property type="protein sequence ID" value="KAK3863301.1"/>
    <property type="molecule type" value="Genomic_DNA"/>
</dbReference>
<keyword evidence="9" id="KW-0328">Glycosyltransferase</keyword>
<evidence type="ECO:0000256" key="11">
    <source>
        <dbReference type="ARBA" id="ARBA00022801"/>
    </source>
</evidence>
<keyword evidence="14" id="KW-0326">Glycosidase</keyword>
<keyword evidence="12" id="KW-0320">Glycogen biosynthesis</keyword>
<feature type="domain" description="Glycogen debranching enzyme central" evidence="22">
    <location>
        <begin position="1170"/>
        <end position="1447"/>
    </location>
</feature>
<dbReference type="GO" id="GO:0005980">
    <property type="term" value="P:glycogen catabolic process"/>
    <property type="evidence" value="ECO:0007669"/>
    <property type="project" value="InterPro"/>
</dbReference>
<evidence type="ECO:0000256" key="7">
    <source>
        <dbReference type="ARBA" id="ARBA00020723"/>
    </source>
</evidence>
<keyword evidence="18" id="KW-0472">Membrane</keyword>
<evidence type="ECO:0000256" key="6">
    <source>
        <dbReference type="ARBA" id="ARBA00012778"/>
    </source>
</evidence>
<feature type="compositionally biased region" description="Polar residues" evidence="17">
    <location>
        <begin position="225"/>
        <end position="236"/>
    </location>
</feature>
<feature type="region of interest" description="Disordered" evidence="17">
    <location>
        <begin position="411"/>
        <end position="450"/>
    </location>
</feature>
<dbReference type="GO" id="GO:0004135">
    <property type="term" value="F:amylo-alpha-1,6-glucosidase activity"/>
    <property type="evidence" value="ECO:0007669"/>
    <property type="project" value="UniProtKB-EC"/>
</dbReference>
<feature type="region of interest" description="Disordered" evidence="17">
    <location>
        <begin position="2213"/>
        <end position="2236"/>
    </location>
</feature>
<reference evidence="23" key="1">
    <citation type="submission" date="2023-10" db="EMBL/GenBank/DDBJ databases">
        <title>Genome assemblies of two species of porcelain crab, Petrolisthes cinctipes and Petrolisthes manimaculis (Anomura: Porcellanidae).</title>
        <authorList>
            <person name="Angst P."/>
        </authorList>
    </citation>
    <scope>NUCLEOTIDE SEQUENCE</scope>
    <source>
        <strain evidence="23">PB745_01</strain>
        <tissue evidence="23">Gill</tissue>
    </source>
</reference>
<feature type="region of interest" description="Disordered" evidence="17">
    <location>
        <begin position="2306"/>
        <end position="2348"/>
    </location>
</feature>
<evidence type="ECO:0000259" key="21">
    <source>
        <dbReference type="Pfam" id="PF14701"/>
    </source>
</evidence>
<comment type="catalytic activity">
    <reaction evidence="2">
        <text>Hydrolysis of (1-&gt;6)-alpha-D-glucosidic branch linkages in glycogen phosphorylase limit dextrin.</text>
        <dbReference type="EC" id="3.2.1.33"/>
    </reaction>
</comment>
<evidence type="ECO:0000256" key="15">
    <source>
        <dbReference type="ARBA" id="ARBA00025780"/>
    </source>
</evidence>
<evidence type="ECO:0000259" key="22">
    <source>
        <dbReference type="Pfam" id="PF14702"/>
    </source>
</evidence>
<comment type="similarity">
    <text evidence="15">Belongs to the glycogen debranching enzyme family.</text>
</comment>
<dbReference type="EC" id="3.2.1.33" evidence="6"/>
<feature type="compositionally biased region" description="Basic and acidic residues" evidence="17">
    <location>
        <begin position="125"/>
        <end position="158"/>
    </location>
</feature>
<evidence type="ECO:0000256" key="17">
    <source>
        <dbReference type="SAM" id="MobiDB-lite"/>
    </source>
</evidence>
<comment type="function">
    <text evidence="3">Multifunctional enzyme acting as 1,4-alpha-D-glucan:1,4-alpha-D-glucan 4-alpha-D-glycosyltransferase and amylo-1,6-glucosidase in glycogen degradation.</text>
</comment>
<feature type="transmembrane region" description="Helical" evidence="18">
    <location>
        <begin position="2445"/>
        <end position="2465"/>
    </location>
</feature>
<dbReference type="GO" id="GO:0005978">
    <property type="term" value="P:glycogen biosynthetic process"/>
    <property type="evidence" value="ECO:0007669"/>
    <property type="project" value="UniProtKB-KW"/>
</dbReference>
<evidence type="ECO:0000256" key="12">
    <source>
        <dbReference type="ARBA" id="ARBA00023056"/>
    </source>
</evidence>
<dbReference type="InterPro" id="IPR032790">
    <property type="entry name" value="GDE_C"/>
</dbReference>
<protein>
    <recommendedName>
        <fullName evidence="7">Glycogen debranching enzyme</fullName>
        <ecNumber evidence="5">2.4.1.25</ecNumber>
        <ecNumber evidence="6">3.2.1.33</ecNumber>
    </recommendedName>
    <alternativeName>
        <fullName evidence="16">Glycogen debrancher</fullName>
    </alternativeName>
</protein>
<dbReference type="InterPro" id="IPR029436">
    <property type="entry name" value="AGL_euk_N"/>
</dbReference>
<feature type="domain" description="Glycogen debranching enzyme glucanotransferase" evidence="21">
    <location>
        <begin position="576"/>
        <end position="1026"/>
    </location>
</feature>
<evidence type="ECO:0000256" key="4">
    <source>
        <dbReference type="ARBA" id="ARBA00004496"/>
    </source>
</evidence>
<evidence type="ECO:0000256" key="3">
    <source>
        <dbReference type="ARBA" id="ARBA00003530"/>
    </source>
</evidence>
<evidence type="ECO:0000256" key="8">
    <source>
        <dbReference type="ARBA" id="ARBA00022490"/>
    </source>
</evidence>
<accession>A0AAE1K1X8</accession>
<dbReference type="InterPro" id="IPR032792">
    <property type="entry name" value="AGL_glucanoTrfase"/>
</dbReference>
<dbReference type="Pfam" id="PF14702">
    <property type="entry name" value="hGDE_central"/>
    <property type="match status" value="1"/>
</dbReference>
<feature type="domain" description="Glycogen debranching enzyme C-terminal" evidence="19">
    <location>
        <begin position="1551"/>
        <end position="2002"/>
    </location>
</feature>
<dbReference type="Pfam" id="PF14699">
    <property type="entry name" value="hGDE_N"/>
    <property type="match status" value="1"/>
</dbReference>
<keyword evidence="10" id="KW-0808">Transferase</keyword>
<evidence type="ECO:0000313" key="23">
    <source>
        <dbReference type="EMBL" id="KAK3863301.1"/>
    </source>
</evidence>
<feature type="compositionally biased region" description="Polar residues" evidence="17">
    <location>
        <begin position="279"/>
        <end position="288"/>
    </location>
</feature>
<comment type="catalytic activity">
    <reaction evidence="1">
        <text>Transfers a segment of a (1-&gt;4)-alpha-D-glucan to a new position in an acceptor, which may be glucose or a (1-&gt;4)-alpha-D-glucan.</text>
        <dbReference type="EC" id="2.4.1.25"/>
    </reaction>
</comment>
<dbReference type="InterPro" id="IPR010401">
    <property type="entry name" value="AGL/Gdb1"/>
</dbReference>
<dbReference type="InterPro" id="IPR008928">
    <property type="entry name" value="6-hairpin_glycosidase_sf"/>
</dbReference>
<dbReference type="NCBIfam" id="TIGR01531">
    <property type="entry name" value="glyc_debranch"/>
    <property type="match status" value="1"/>
</dbReference>
<evidence type="ECO:0000256" key="16">
    <source>
        <dbReference type="ARBA" id="ARBA00031477"/>
    </source>
</evidence>
<evidence type="ECO:0000259" key="20">
    <source>
        <dbReference type="Pfam" id="PF14699"/>
    </source>
</evidence>
<organism evidence="23 24">
    <name type="scientific">Petrolisthes cinctipes</name>
    <name type="common">Flat porcelain crab</name>
    <dbReference type="NCBI Taxonomy" id="88211"/>
    <lineage>
        <taxon>Eukaryota</taxon>
        <taxon>Metazoa</taxon>
        <taxon>Ecdysozoa</taxon>
        <taxon>Arthropoda</taxon>
        <taxon>Crustacea</taxon>
        <taxon>Multicrustacea</taxon>
        <taxon>Malacostraca</taxon>
        <taxon>Eumalacostraca</taxon>
        <taxon>Eucarida</taxon>
        <taxon>Decapoda</taxon>
        <taxon>Pleocyemata</taxon>
        <taxon>Anomura</taxon>
        <taxon>Galatheoidea</taxon>
        <taxon>Porcellanidae</taxon>
        <taxon>Petrolisthes</taxon>
    </lineage>
</organism>
<dbReference type="SUPFAM" id="SSF51445">
    <property type="entry name" value="(Trans)glycosidases"/>
    <property type="match status" value="1"/>
</dbReference>
<dbReference type="FunFam" id="3.20.20.80:FF:000206">
    <property type="entry name" value="Amylo-alpha-1, 6-glucosidase, 4-alpha-glucanotransferase b"/>
    <property type="match status" value="1"/>
</dbReference>
<evidence type="ECO:0000256" key="18">
    <source>
        <dbReference type="SAM" id="Phobius"/>
    </source>
</evidence>